<dbReference type="KEGG" id="ssau:H8M03_09350"/>
<dbReference type="AlphaFoldDB" id="A0A7G9L0S4"/>
<feature type="transmembrane region" description="Helical" evidence="1">
    <location>
        <begin position="102"/>
        <end position="127"/>
    </location>
</feature>
<accession>A0A7G9L0S4</accession>
<feature type="transmembrane region" description="Helical" evidence="1">
    <location>
        <begin position="40"/>
        <end position="59"/>
    </location>
</feature>
<evidence type="ECO:0000313" key="3">
    <source>
        <dbReference type="Proteomes" id="UP000515861"/>
    </source>
</evidence>
<dbReference type="RefSeq" id="WP_187479178.1">
    <property type="nucleotide sequence ID" value="NZ_CP060697.1"/>
</dbReference>
<keyword evidence="1" id="KW-0812">Transmembrane</keyword>
<keyword evidence="3" id="KW-1185">Reference proteome</keyword>
<proteinExistence type="predicted"/>
<organism evidence="2 3">
    <name type="scientific">Sphingomonas sabuli</name>
    <dbReference type="NCBI Taxonomy" id="2764186"/>
    <lineage>
        <taxon>Bacteria</taxon>
        <taxon>Pseudomonadati</taxon>
        <taxon>Pseudomonadota</taxon>
        <taxon>Alphaproteobacteria</taxon>
        <taxon>Sphingomonadales</taxon>
        <taxon>Sphingomonadaceae</taxon>
        <taxon>Sphingomonas</taxon>
    </lineage>
</organism>
<gene>
    <name evidence="2" type="ORF">H8M03_09350</name>
</gene>
<protein>
    <submittedName>
        <fullName evidence="2">Uncharacterized protein</fullName>
    </submittedName>
</protein>
<name>A0A7G9L0S4_9SPHN</name>
<keyword evidence="1" id="KW-0472">Membrane</keyword>
<dbReference type="EMBL" id="CP060697">
    <property type="protein sequence ID" value="QNM82223.1"/>
    <property type="molecule type" value="Genomic_DNA"/>
</dbReference>
<evidence type="ECO:0000256" key="1">
    <source>
        <dbReference type="SAM" id="Phobius"/>
    </source>
</evidence>
<feature type="transmembrane region" description="Helical" evidence="1">
    <location>
        <begin position="65"/>
        <end position="90"/>
    </location>
</feature>
<dbReference type="Proteomes" id="UP000515861">
    <property type="component" value="Chromosome"/>
</dbReference>
<evidence type="ECO:0000313" key="2">
    <source>
        <dbReference type="EMBL" id="QNM82223.1"/>
    </source>
</evidence>
<reference evidence="2 3" key="1">
    <citation type="submission" date="2020-08" db="EMBL/GenBank/DDBJ databases">
        <title>Sphingomonas sp. sand1-3 16S ribosomal RNA gene Genome sequencing and assembly.</title>
        <authorList>
            <person name="Kang M."/>
        </authorList>
    </citation>
    <scope>NUCLEOTIDE SEQUENCE [LARGE SCALE GENOMIC DNA]</scope>
    <source>
        <strain evidence="3">sand1-3</strain>
    </source>
</reference>
<keyword evidence="1" id="KW-1133">Transmembrane helix</keyword>
<sequence length="135" mass="14048">MTKPLNNDIEIAVDAHPTDLSPMNTREQALLATYDFLKHMSTLAIVAVGGMLGLAQGVGTRVSPAILASVAIVGLCGFLSLVFMTGVTATQIRQRVHKSSNGFALAMVVIVLMLFACGIGAFIGAFLSQLNNGAA</sequence>